<gene>
    <name evidence="1" type="ORF">GCM10022254_62350</name>
</gene>
<dbReference type="Proteomes" id="UP001501710">
    <property type="component" value="Unassembled WGS sequence"/>
</dbReference>
<accession>A0ABP8CJG1</accession>
<dbReference type="RefSeq" id="WP_344904180.1">
    <property type="nucleotide sequence ID" value="NZ_BAABAS010000021.1"/>
</dbReference>
<organism evidence="1 2">
    <name type="scientific">Actinomadura meridiana</name>
    <dbReference type="NCBI Taxonomy" id="559626"/>
    <lineage>
        <taxon>Bacteria</taxon>
        <taxon>Bacillati</taxon>
        <taxon>Actinomycetota</taxon>
        <taxon>Actinomycetes</taxon>
        <taxon>Streptosporangiales</taxon>
        <taxon>Thermomonosporaceae</taxon>
        <taxon>Actinomadura</taxon>
    </lineage>
</organism>
<sequence length="225" mass="24199">MGLSHALAALAEHWDDVRARLSPAEFDEVRALVEAFSREGDRVASEELAEDIADLLRARLPRDHPFPAALRAREERLAPDPAQRAAELGRWFGLTGPLRVRLGGPPEPTADEVEREAEARLLDVPALDADELRAHGLDPGDPDLIRLDRADGPARWPAFQFTPDGGAPDVVREVNRILAASDDPFGAADWWLGGNGRLGDAPARLIGTLPDADLIAAARAETGGA</sequence>
<evidence type="ECO:0000313" key="1">
    <source>
        <dbReference type="EMBL" id="GAA4239869.1"/>
    </source>
</evidence>
<proteinExistence type="predicted"/>
<protein>
    <submittedName>
        <fullName evidence="1">Uncharacterized protein</fullName>
    </submittedName>
</protein>
<reference evidence="2" key="1">
    <citation type="journal article" date="2019" name="Int. J. Syst. Evol. Microbiol.">
        <title>The Global Catalogue of Microorganisms (GCM) 10K type strain sequencing project: providing services to taxonomists for standard genome sequencing and annotation.</title>
        <authorList>
            <consortium name="The Broad Institute Genomics Platform"/>
            <consortium name="The Broad Institute Genome Sequencing Center for Infectious Disease"/>
            <person name="Wu L."/>
            <person name="Ma J."/>
        </authorList>
    </citation>
    <scope>NUCLEOTIDE SEQUENCE [LARGE SCALE GENOMIC DNA]</scope>
    <source>
        <strain evidence="2">JCM 17440</strain>
    </source>
</reference>
<evidence type="ECO:0000313" key="2">
    <source>
        <dbReference type="Proteomes" id="UP001501710"/>
    </source>
</evidence>
<comment type="caution">
    <text evidence="1">The sequence shown here is derived from an EMBL/GenBank/DDBJ whole genome shotgun (WGS) entry which is preliminary data.</text>
</comment>
<dbReference type="EMBL" id="BAABAS010000021">
    <property type="protein sequence ID" value="GAA4239869.1"/>
    <property type="molecule type" value="Genomic_DNA"/>
</dbReference>
<name>A0ABP8CJG1_9ACTN</name>
<keyword evidence="2" id="KW-1185">Reference proteome</keyword>